<dbReference type="GeneID" id="96954265"/>
<gene>
    <name evidence="2" type="ORF">ACFQKE_11400</name>
</gene>
<dbReference type="InterPro" id="IPR036390">
    <property type="entry name" value="WH_DNA-bd_sf"/>
</dbReference>
<dbReference type="Gene3D" id="1.10.10.10">
    <property type="entry name" value="Winged helix-like DNA-binding domain superfamily/Winged helix DNA-binding domain"/>
    <property type="match status" value="2"/>
</dbReference>
<keyword evidence="3" id="KW-1185">Reference proteome</keyword>
<name>A0ABD5ZZV6_9EURY</name>
<dbReference type="CDD" id="cd00090">
    <property type="entry name" value="HTH_ARSR"/>
    <property type="match status" value="1"/>
</dbReference>
<dbReference type="EMBL" id="JBHTAT010000001">
    <property type="protein sequence ID" value="MFC7255887.1"/>
    <property type="molecule type" value="Genomic_DNA"/>
</dbReference>
<dbReference type="Pfam" id="PF24266">
    <property type="entry name" value="HTH_HVO_0163_N"/>
    <property type="match status" value="1"/>
</dbReference>
<dbReference type="Pfam" id="PF13412">
    <property type="entry name" value="HTH_24"/>
    <property type="match status" value="1"/>
</dbReference>
<dbReference type="Proteomes" id="UP001596434">
    <property type="component" value="Unassembled WGS sequence"/>
</dbReference>
<evidence type="ECO:0000313" key="2">
    <source>
        <dbReference type="EMBL" id="MFC7255887.1"/>
    </source>
</evidence>
<protein>
    <submittedName>
        <fullName evidence="2">Winged helix-turn-helix transcriptional regulator</fullName>
    </submittedName>
</protein>
<comment type="caution">
    <text evidence="2">The sequence shown here is derived from an EMBL/GenBank/DDBJ whole genome shotgun (WGS) entry which is preliminary data.</text>
</comment>
<dbReference type="PANTHER" id="PTHR36216:SF1">
    <property type="entry name" value="HTH ARSR-TYPE DOMAIN-CONTAINING PROTEIN"/>
    <property type="match status" value="1"/>
</dbReference>
<organism evidence="2 3">
    <name type="scientific">Haloplanus litoreus</name>
    <dbReference type="NCBI Taxonomy" id="767515"/>
    <lineage>
        <taxon>Archaea</taxon>
        <taxon>Methanobacteriati</taxon>
        <taxon>Methanobacteriota</taxon>
        <taxon>Stenosarchaea group</taxon>
        <taxon>Halobacteria</taxon>
        <taxon>Halobacteriales</taxon>
        <taxon>Haloferacaceae</taxon>
        <taxon>Haloplanus</taxon>
    </lineage>
</organism>
<dbReference type="InterPro" id="IPR036388">
    <property type="entry name" value="WH-like_DNA-bd_sf"/>
</dbReference>
<dbReference type="PANTHER" id="PTHR36216">
    <property type="entry name" value="TRANSCRIPTIONAL REGULATOR, TRMB"/>
    <property type="match status" value="1"/>
</dbReference>
<evidence type="ECO:0000313" key="3">
    <source>
        <dbReference type="Proteomes" id="UP001596434"/>
    </source>
</evidence>
<proteinExistence type="predicted"/>
<dbReference type="InterPro" id="IPR011991">
    <property type="entry name" value="ArsR-like_HTH"/>
</dbReference>
<accession>A0ABD5ZZV6</accession>
<feature type="domain" description="HVO-0163 N-terminal HTH" evidence="1">
    <location>
        <begin position="3"/>
        <end position="71"/>
    </location>
</feature>
<evidence type="ECO:0000259" key="1">
    <source>
        <dbReference type="Pfam" id="PF24266"/>
    </source>
</evidence>
<dbReference type="AlphaFoldDB" id="A0ABD5ZZV6"/>
<reference evidence="2 3" key="1">
    <citation type="journal article" date="2019" name="Int. J. Syst. Evol. Microbiol.">
        <title>The Global Catalogue of Microorganisms (GCM) 10K type strain sequencing project: providing services to taxonomists for standard genome sequencing and annotation.</title>
        <authorList>
            <consortium name="The Broad Institute Genomics Platform"/>
            <consortium name="The Broad Institute Genome Sequencing Center for Infectious Disease"/>
            <person name="Wu L."/>
            <person name="Ma J."/>
        </authorList>
    </citation>
    <scope>NUCLEOTIDE SEQUENCE [LARGE SCALE GENOMIC DNA]</scope>
    <source>
        <strain evidence="2 3">GX21</strain>
    </source>
</reference>
<sequence length="175" mass="20115">MTTVRRQVRDHVQSNPGVHFNELVRNLDIATGQAQYHLRRLGRSDEVVAERIRGRTHYFDPEYDPWERRVLSLYRRETARELITHLIEEGRLPAGALADRLGLARSTVSWHIDTLEEAGIVERSYGDRGRVEVALTRPEETVAFLQAVTPSLSDRLVDRFMRFVDAGLHGVEAEE</sequence>
<dbReference type="SUPFAM" id="SSF46785">
    <property type="entry name" value="Winged helix' DNA-binding domain"/>
    <property type="match status" value="2"/>
</dbReference>
<dbReference type="InterPro" id="IPR056504">
    <property type="entry name" value="HTH_HVO_0163_N"/>
</dbReference>
<dbReference type="RefSeq" id="WP_379704235.1">
    <property type="nucleotide sequence ID" value="NZ_JBHTAT010000001.1"/>
</dbReference>